<evidence type="ECO:0000256" key="2">
    <source>
        <dbReference type="ARBA" id="ARBA00010703"/>
    </source>
</evidence>
<dbReference type="PANTHER" id="PTHR46529:SF1">
    <property type="entry name" value="TRNA WYBUTOSINE-SYNTHESIZING PROTEIN 4"/>
    <property type="match status" value="1"/>
</dbReference>
<dbReference type="Gene3D" id="3.40.50.150">
    <property type="entry name" value="Vaccinia Virus protein VP39"/>
    <property type="match status" value="1"/>
</dbReference>
<gene>
    <name evidence="8" type="ORF">PYX00_010112</name>
</gene>
<dbReference type="Pfam" id="PF04072">
    <property type="entry name" value="LCM"/>
    <property type="match status" value="1"/>
</dbReference>
<protein>
    <recommendedName>
        <fullName evidence="6">Leucine carboxyl methyltransferase 1</fullName>
        <ecNumber evidence="6">2.1.1.233</ecNumber>
    </recommendedName>
</protein>
<evidence type="ECO:0000256" key="4">
    <source>
        <dbReference type="ARBA" id="ARBA00022679"/>
    </source>
</evidence>
<keyword evidence="3 6" id="KW-0489">Methyltransferase</keyword>
<dbReference type="InterPro" id="IPR016651">
    <property type="entry name" value="LCMT1"/>
</dbReference>
<dbReference type="SUPFAM" id="SSF53335">
    <property type="entry name" value="S-adenosyl-L-methionine-dependent methyltransferases"/>
    <property type="match status" value="1"/>
</dbReference>
<comment type="similarity">
    <text evidence="2 6">Belongs to the methyltransferase superfamily. LCMT family.</text>
</comment>
<evidence type="ECO:0000313" key="8">
    <source>
        <dbReference type="EMBL" id="KAL0268023.1"/>
    </source>
</evidence>
<feature type="binding site" evidence="7">
    <location>
        <position position="59"/>
    </location>
    <ligand>
        <name>S-adenosyl-L-methionine</name>
        <dbReference type="ChEBI" id="CHEBI:59789"/>
    </ligand>
</feature>
<sequence length="343" mass="39818">MSVKKELVNAVQVQSTNDASIVSKCSMANSNYVRDDYVKHFVEKQKKRAPLIHLGYYTRSVIFSELLVKFIKYLHINKILKFQIISCGSGFDTSYWRLSEDGLLSNSLFIEIDYPNVINRKLALINQSEKLRSVLHLKIDESSNVKKLNPNYFLLCADLCDIKMVESLLKDVNIDFDVPTLFLSECVITYMKEADSNRLIEWMSKKFKNSAFVNYEQIHPEDGFGEVMLRHFDKLQSSLNSVRTYPDCLSHKERYKLLGFEKSAVASEWDFLELLTTVDERKRVLMLEQFDEFEEFHMKCTHYVVAVAANNALSAWPDQINIMELYQYCEKAEFSLESAGEGF</sequence>
<reference evidence="8" key="1">
    <citation type="journal article" date="2024" name="Gigascience">
        <title>Chromosome-level genome of the poultry shaft louse Menopon gallinae provides insight into the host-switching and adaptive evolution of parasitic lice.</title>
        <authorList>
            <person name="Xu Y."/>
            <person name="Ma L."/>
            <person name="Liu S."/>
            <person name="Liang Y."/>
            <person name="Liu Q."/>
            <person name="He Z."/>
            <person name="Tian L."/>
            <person name="Duan Y."/>
            <person name="Cai W."/>
            <person name="Li H."/>
            <person name="Song F."/>
        </authorList>
    </citation>
    <scope>NUCLEOTIDE SEQUENCE</scope>
    <source>
        <strain evidence="8">Cailab_2023a</strain>
    </source>
</reference>
<accession>A0AAW2HET9</accession>
<dbReference type="GO" id="GO:0031591">
    <property type="term" value="P:wybutosine biosynthetic process"/>
    <property type="evidence" value="ECO:0007669"/>
    <property type="project" value="TreeGrafter"/>
</dbReference>
<feature type="binding site" evidence="7">
    <location>
        <position position="185"/>
    </location>
    <ligand>
        <name>S-adenosyl-L-methionine</name>
        <dbReference type="ChEBI" id="CHEBI:59789"/>
    </ligand>
</feature>
<feature type="binding site" evidence="7">
    <location>
        <begin position="158"/>
        <end position="159"/>
    </location>
    <ligand>
        <name>S-adenosyl-L-methionine</name>
        <dbReference type="ChEBI" id="CHEBI:59789"/>
    </ligand>
</feature>
<dbReference type="InterPro" id="IPR007213">
    <property type="entry name" value="Ppm1/Ppm2/Tcmp"/>
</dbReference>
<dbReference type="PIRSF" id="PIRSF016305">
    <property type="entry name" value="LCM_mtfrase"/>
    <property type="match status" value="1"/>
</dbReference>
<keyword evidence="5 6" id="KW-0949">S-adenosyl-L-methionine</keyword>
<name>A0AAW2HET9_9NEOP</name>
<dbReference type="GO" id="GO:0018423">
    <property type="term" value="F:protein C-terminal leucine carboxyl O-methyltransferase activity"/>
    <property type="evidence" value="ECO:0007669"/>
    <property type="project" value="UniProtKB-EC"/>
</dbReference>
<evidence type="ECO:0000256" key="6">
    <source>
        <dbReference type="PIRNR" id="PIRNR016305"/>
    </source>
</evidence>
<dbReference type="EC" id="2.1.1.233" evidence="6"/>
<organism evidence="8">
    <name type="scientific">Menopon gallinae</name>
    <name type="common">poultry shaft louse</name>
    <dbReference type="NCBI Taxonomy" id="328185"/>
    <lineage>
        <taxon>Eukaryota</taxon>
        <taxon>Metazoa</taxon>
        <taxon>Ecdysozoa</taxon>
        <taxon>Arthropoda</taxon>
        <taxon>Hexapoda</taxon>
        <taxon>Insecta</taxon>
        <taxon>Pterygota</taxon>
        <taxon>Neoptera</taxon>
        <taxon>Paraneoptera</taxon>
        <taxon>Psocodea</taxon>
        <taxon>Troctomorpha</taxon>
        <taxon>Phthiraptera</taxon>
        <taxon>Amblycera</taxon>
        <taxon>Menoponidae</taxon>
        <taxon>Menopon</taxon>
    </lineage>
</organism>
<comment type="catalytic activity">
    <reaction evidence="1 6">
        <text>[phosphatase 2A protein]-C-terminal L-leucine + S-adenosyl-L-methionine = [phosphatase 2A protein]-C-terminal L-leucine methyl ester + S-adenosyl-L-homocysteine</text>
        <dbReference type="Rhea" id="RHEA:48544"/>
        <dbReference type="Rhea" id="RHEA-COMP:12134"/>
        <dbReference type="Rhea" id="RHEA-COMP:12135"/>
        <dbReference type="ChEBI" id="CHEBI:57856"/>
        <dbReference type="ChEBI" id="CHEBI:59789"/>
        <dbReference type="ChEBI" id="CHEBI:90516"/>
        <dbReference type="ChEBI" id="CHEBI:90517"/>
        <dbReference type="EC" id="2.1.1.233"/>
    </reaction>
</comment>
<dbReference type="GO" id="GO:0030488">
    <property type="term" value="P:tRNA methylation"/>
    <property type="evidence" value="ECO:0007669"/>
    <property type="project" value="TreeGrafter"/>
</dbReference>
<proteinExistence type="inferred from homology"/>
<evidence type="ECO:0000256" key="7">
    <source>
        <dbReference type="PIRSR" id="PIRSR016305-1"/>
    </source>
</evidence>
<evidence type="ECO:0000256" key="1">
    <source>
        <dbReference type="ARBA" id="ARBA00000724"/>
    </source>
</evidence>
<comment type="caution">
    <text evidence="8">The sequence shown here is derived from an EMBL/GenBank/DDBJ whole genome shotgun (WGS) entry which is preliminary data.</text>
</comment>
<dbReference type="PANTHER" id="PTHR46529">
    <property type="entry name" value="TRNA WYBUTOSINE-SYNTHESIZING PROTEIN 4"/>
    <property type="match status" value="1"/>
</dbReference>
<comment type="function">
    <text evidence="6">Methylates the carboxyl group of the C-terminal leucine residue of protein phosphatase 2A catalytic subunits to form alpha-leucine ester residues.</text>
</comment>
<dbReference type="GO" id="GO:0008175">
    <property type="term" value="F:tRNA methyltransferase activity"/>
    <property type="evidence" value="ECO:0007669"/>
    <property type="project" value="TreeGrafter"/>
</dbReference>
<evidence type="ECO:0000256" key="3">
    <source>
        <dbReference type="ARBA" id="ARBA00022603"/>
    </source>
</evidence>
<dbReference type="EMBL" id="JARGDH010000005">
    <property type="protein sequence ID" value="KAL0268023.1"/>
    <property type="molecule type" value="Genomic_DNA"/>
</dbReference>
<dbReference type="AlphaFoldDB" id="A0AAW2HET9"/>
<keyword evidence="4 6" id="KW-0808">Transferase</keyword>
<dbReference type="InterPro" id="IPR029063">
    <property type="entry name" value="SAM-dependent_MTases_sf"/>
</dbReference>
<evidence type="ECO:0000256" key="5">
    <source>
        <dbReference type="ARBA" id="ARBA00022691"/>
    </source>
</evidence>
<feature type="binding site" evidence="7">
    <location>
        <position position="88"/>
    </location>
    <ligand>
        <name>S-adenosyl-L-methionine</name>
        <dbReference type="ChEBI" id="CHEBI:59789"/>
    </ligand>
</feature>